<reference evidence="1" key="1">
    <citation type="submission" date="2022-06" db="EMBL/GenBank/DDBJ databases">
        <title>Phylogenomic reconstructions and comparative analyses of Kickxellomycotina fungi.</title>
        <authorList>
            <person name="Reynolds N.K."/>
            <person name="Stajich J.E."/>
            <person name="Barry K."/>
            <person name="Grigoriev I.V."/>
            <person name="Crous P."/>
            <person name="Smith M.E."/>
        </authorList>
    </citation>
    <scope>NUCLEOTIDE SEQUENCE</scope>
    <source>
        <strain evidence="1">RSA 2271</strain>
    </source>
</reference>
<evidence type="ECO:0000313" key="1">
    <source>
        <dbReference type="EMBL" id="KAJ1680134.1"/>
    </source>
</evidence>
<proteinExistence type="predicted"/>
<dbReference type="Proteomes" id="UP001145114">
    <property type="component" value="Unassembled WGS sequence"/>
</dbReference>
<accession>A0ACC1I0B3</accession>
<protein>
    <submittedName>
        <fullName evidence="1">Uncharacterized protein</fullName>
    </submittedName>
</protein>
<sequence>MARNPLAHTSFWLCYLSCLLLTLNSWSNTCTVKASVTVLATNSTFQDREAAFGPHLSKNGLVGNLILVEDLERDNAPGCRRLQHSLGADETWIALVLRGDCPFVEKVRNMQYSGASAVLVADPWYEMPITMFASGDTSDVRTPSSFITHHEYVRLKHVARNLTGSSDPVDGRGAHVKVKLLRSEYYELPFYDVLLITLLSPVLMMGFIYALYRLRLRQHRLKDLAPNHVVTNLPTRTYYASKRAPNDPTECAICLDDFKDDDELRILPCRHQYHIACIDRWLTTCKKFCPICKQCVCPPTETTPLLSAATAASRLIESP</sequence>
<dbReference type="EMBL" id="JAMZIH010000036">
    <property type="protein sequence ID" value="KAJ1680134.1"/>
    <property type="molecule type" value="Genomic_DNA"/>
</dbReference>
<evidence type="ECO:0000313" key="2">
    <source>
        <dbReference type="Proteomes" id="UP001145114"/>
    </source>
</evidence>
<keyword evidence="2" id="KW-1185">Reference proteome</keyword>
<gene>
    <name evidence="1" type="ORF">EV182_000612</name>
</gene>
<name>A0ACC1I0B3_9FUNG</name>
<organism evidence="1 2">
    <name type="scientific">Spiromyces aspiralis</name>
    <dbReference type="NCBI Taxonomy" id="68401"/>
    <lineage>
        <taxon>Eukaryota</taxon>
        <taxon>Fungi</taxon>
        <taxon>Fungi incertae sedis</taxon>
        <taxon>Zoopagomycota</taxon>
        <taxon>Kickxellomycotina</taxon>
        <taxon>Kickxellomycetes</taxon>
        <taxon>Kickxellales</taxon>
        <taxon>Kickxellaceae</taxon>
        <taxon>Spiromyces</taxon>
    </lineage>
</organism>
<comment type="caution">
    <text evidence="1">The sequence shown here is derived from an EMBL/GenBank/DDBJ whole genome shotgun (WGS) entry which is preliminary data.</text>
</comment>